<accession>A0A2N5SW90</accession>
<evidence type="ECO:0000313" key="3">
    <source>
        <dbReference type="Proteomes" id="UP000235392"/>
    </source>
</evidence>
<dbReference type="EMBL" id="PGCI01000750">
    <property type="protein sequence ID" value="PLW17493.1"/>
    <property type="molecule type" value="Genomic_DNA"/>
</dbReference>
<feature type="transmembrane region" description="Helical" evidence="1">
    <location>
        <begin position="27"/>
        <end position="48"/>
    </location>
</feature>
<gene>
    <name evidence="2" type="ORF">PCASD_16708</name>
</gene>
<keyword evidence="1" id="KW-1133">Transmembrane helix</keyword>
<proteinExistence type="predicted"/>
<comment type="caution">
    <text evidence="2">The sequence shown here is derived from an EMBL/GenBank/DDBJ whole genome shotgun (WGS) entry which is preliminary data.</text>
</comment>
<keyword evidence="1" id="KW-0472">Membrane</keyword>
<keyword evidence="1" id="KW-0812">Transmembrane</keyword>
<reference evidence="2 3" key="1">
    <citation type="submission" date="2017-11" db="EMBL/GenBank/DDBJ databases">
        <title>De novo assembly and phasing of dikaryotic genomes from two isolates of Puccinia coronata f. sp. avenae, the causal agent of oat crown rust.</title>
        <authorList>
            <person name="Miller M.E."/>
            <person name="Zhang Y."/>
            <person name="Omidvar V."/>
            <person name="Sperschneider J."/>
            <person name="Schwessinger B."/>
            <person name="Raley C."/>
            <person name="Palmer J.M."/>
            <person name="Garnica D."/>
            <person name="Upadhyaya N."/>
            <person name="Rathjen J."/>
            <person name="Taylor J.M."/>
            <person name="Park R.F."/>
            <person name="Dodds P.N."/>
            <person name="Hirsch C.D."/>
            <person name="Kianian S.F."/>
            <person name="Figueroa M."/>
        </authorList>
    </citation>
    <scope>NUCLEOTIDE SEQUENCE [LARGE SCALE GENOMIC DNA]</scope>
    <source>
        <strain evidence="2">12SD80</strain>
    </source>
</reference>
<dbReference type="AlphaFoldDB" id="A0A2N5SW90"/>
<dbReference type="Proteomes" id="UP000235392">
    <property type="component" value="Unassembled WGS sequence"/>
</dbReference>
<evidence type="ECO:0000313" key="2">
    <source>
        <dbReference type="EMBL" id="PLW17493.1"/>
    </source>
</evidence>
<sequence>MQQGAVHSSPLPNPITRAMKRYSPVSFWPWLLAYLFLSSVAIVLASPFGPDLDQSSRALPDLNSYPPDVGENLLDLHVYPHEVGESSLETVQSTTTQDGNPHKRTIWTLEDKKDLEIFDYRPHVPLPDMPDQHWLLFQSDFGKEYACAPNYQKTRRKHPELSLTLMRSAVDQVPEHQVLRISYLNAPGKLLPSDAVRARQRMLLAYLYKLHQRVLARCDHLTDSTKDWLHDSLFKWIHRNLFQPQAEPYLLPIIGIVHDTQLTWENMAATYRFTQTQKDLLTYFSDGTKEAVVTATLKLVQTFTDQHKGETAYKWAGRFGSASLVLEQNKRGLSSCPPECCRFCNCANVHMRQANVPSISPLSATTRPLRMYSPVRFWLCLLAYLLVSSVAIALASPSWAERPRSFDLNSYPDQDGNPQKRTIWIPEDKEDLEKFVHRTHMKLPEIAHNYCETFKRQFGEEFGCESTSRKSNHPTLPLSLMLSPSKSGQVAQYLVLRIRDAAETAKGNLVSPDIVHDSKKNDLHSTLFKWIHHKIFEPKATASSLPVIGMLPDTSLKWESMEATDRFTKPQKELARYLSEGTDNAAVSASLNLVEMYENEHPARAGSQVVWQHKYGPVSCSAGCRIFHNCANINMGQVDVHSIPPLNTTTTRPLKICSSARFWPCLLAYLLFSSVAIVLAKPSLTGTSRGLDLNLSPPRERLKICTPEDKAALDALRYSPQRALNIIPDAHYVHFSNFLDERYKCVSGYHSKYHPTLPLALWHPEKSSEYQVLRIKSWTDATIVRLEEITARYRRLLAHLYSLQEKILARKCYRRITNERKDQLHHLLYNWIFQEVFIATAPHLPLIGIVKKDATWENLPTTYEFTEAQVELAKYLAKNNLNAAVEASQNLFEIFADQRKEAALVGHVKNACP</sequence>
<protein>
    <submittedName>
        <fullName evidence="2">Uncharacterized protein</fullName>
    </submittedName>
</protein>
<feature type="transmembrane region" description="Helical" evidence="1">
    <location>
        <begin position="377"/>
        <end position="400"/>
    </location>
</feature>
<organism evidence="2 3">
    <name type="scientific">Puccinia coronata f. sp. avenae</name>
    <dbReference type="NCBI Taxonomy" id="200324"/>
    <lineage>
        <taxon>Eukaryota</taxon>
        <taxon>Fungi</taxon>
        <taxon>Dikarya</taxon>
        <taxon>Basidiomycota</taxon>
        <taxon>Pucciniomycotina</taxon>
        <taxon>Pucciniomycetes</taxon>
        <taxon>Pucciniales</taxon>
        <taxon>Pucciniaceae</taxon>
        <taxon>Puccinia</taxon>
    </lineage>
</organism>
<evidence type="ECO:0000256" key="1">
    <source>
        <dbReference type="SAM" id="Phobius"/>
    </source>
</evidence>
<name>A0A2N5SW90_9BASI</name>